<dbReference type="Pfam" id="PF11193">
    <property type="entry name" value="DUF2812"/>
    <property type="match status" value="1"/>
</dbReference>
<name>A0ABR9ZUM0_9FIRM</name>
<comment type="caution">
    <text evidence="2">The sequence shown here is derived from an EMBL/GenBank/DDBJ whole genome shotgun (WGS) entry which is preliminary data.</text>
</comment>
<dbReference type="RefSeq" id="WP_194702400.1">
    <property type="nucleotide sequence ID" value="NZ_JADKNH010000008.1"/>
</dbReference>
<keyword evidence="1" id="KW-0472">Membrane</keyword>
<organism evidence="2 3">
    <name type="scientific">Fusibacter ferrireducens</name>
    <dbReference type="NCBI Taxonomy" id="2785058"/>
    <lineage>
        <taxon>Bacteria</taxon>
        <taxon>Bacillati</taxon>
        <taxon>Bacillota</taxon>
        <taxon>Clostridia</taxon>
        <taxon>Eubacteriales</taxon>
        <taxon>Eubacteriales Family XII. Incertae Sedis</taxon>
        <taxon>Fusibacter</taxon>
    </lineage>
</organism>
<keyword evidence="1" id="KW-1133">Transmembrane helix</keyword>
<evidence type="ECO:0000313" key="3">
    <source>
        <dbReference type="Proteomes" id="UP000614200"/>
    </source>
</evidence>
<feature type="transmembrane region" description="Helical" evidence="1">
    <location>
        <begin position="115"/>
        <end position="134"/>
    </location>
</feature>
<reference evidence="2 3" key="1">
    <citation type="submission" date="2020-11" db="EMBL/GenBank/DDBJ databases">
        <title>Fusibacter basophilias sp. nov.</title>
        <authorList>
            <person name="Qiu D."/>
        </authorList>
    </citation>
    <scope>NUCLEOTIDE SEQUENCE [LARGE SCALE GENOMIC DNA]</scope>
    <source>
        <strain evidence="2 3">Q10-2</strain>
    </source>
</reference>
<dbReference type="EMBL" id="JADKNH010000008">
    <property type="protein sequence ID" value="MBF4694157.1"/>
    <property type="molecule type" value="Genomic_DNA"/>
</dbReference>
<evidence type="ECO:0000313" key="2">
    <source>
        <dbReference type="EMBL" id="MBF4694157.1"/>
    </source>
</evidence>
<sequence length="175" mass="21015">MNDYKKQFYWWWGWQCDAFEAYLESMALKGWILERTTFAHTCLHFIKAEPTKIRYCVDYQNDIQLSQEYRHIMEDDHWQLVNKLSGWYLWQKRYEAKRPSIFTDKQSLIERNSRLLIVALIATVAQIPLAAIVLSEALRWHPGVRVLLFCLYGLFFGLVGYAIYRLVQQNKRLKI</sequence>
<keyword evidence="1" id="KW-0812">Transmembrane</keyword>
<dbReference type="Proteomes" id="UP000614200">
    <property type="component" value="Unassembled WGS sequence"/>
</dbReference>
<accession>A0ABR9ZUM0</accession>
<keyword evidence="3" id="KW-1185">Reference proteome</keyword>
<dbReference type="InterPro" id="IPR021359">
    <property type="entry name" value="DUF2812"/>
</dbReference>
<protein>
    <submittedName>
        <fullName evidence="2">DUF2812 domain-containing protein</fullName>
    </submittedName>
</protein>
<feature type="transmembrane region" description="Helical" evidence="1">
    <location>
        <begin position="146"/>
        <end position="167"/>
    </location>
</feature>
<proteinExistence type="predicted"/>
<evidence type="ECO:0000256" key="1">
    <source>
        <dbReference type="SAM" id="Phobius"/>
    </source>
</evidence>
<gene>
    <name evidence="2" type="ORF">ISU02_13630</name>
</gene>